<gene>
    <name evidence="2" type="ORF">DIW82_04575</name>
</gene>
<dbReference type="AlphaFoldDB" id="A0A3D4SYB8"/>
<proteinExistence type="predicted"/>
<dbReference type="Proteomes" id="UP000261739">
    <property type="component" value="Unassembled WGS sequence"/>
</dbReference>
<evidence type="ECO:0000313" key="3">
    <source>
        <dbReference type="Proteomes" id="UP000261739"/>
    </source>
</evidence>
<feature type="domain" description="Protein NO VEIN C-terminal" evidence="1">
    <location>
        <begin position="11"/>
        <end position="85"/>
    </location>
</feature>
<evidence type="ECO:0000259" key="1">
    <source>
        <dbReference type="Pfam" id="PF13020"/>
    </source>
</evidence>
<accession>A0A3D4SYB8</accession>
<sequence>MQPDPDRRLAVERFSVDVAMDYYRNRGWTVRELQKPFDLNCTRGSESLHVEVKGTAGMPGTVNLTPNEVDHAWKHRTDLFIVYDIRLQDNPDEGPDAPRYIGTFGVPVLIPGWRPDKSDISVRSLTYRVPWDQAEDLIDDASRTSAQS</sequence>
<evidence type="ECO:0000313" key="2">
    <source>
        <dbReference type="EMBL" id="HCT14075.1"/>
    </source>
</evidence>
<dbReference type="Pfam" id="PF13020">
    <property type="entry name" value="NOV_C"/>
    <property type="match status" value="1"/>
</dbReference>
<dbReference type="InterPro" id="IPR024975">
    <property type="entry name" value="NOV_C"/>
</dbReference>
<organism evidence="2 3">
    <name type="scientific">Corynebacterium nuruki</name>
    <dbReference type="NCBI Taxonomy" id="1032851"/>
    <lineage>
        <taxon>Bacteria</taxon>
        <taxon>Bacillati</taxon>
        <taxon>Actinomycetota</taxon>
        <taxon>Actinomycetes</taxon>
        <taxon>Mycobacteriales</taxon>
        <taxon>Corynebacteriaceae</taxon>
        <taxon>Corynebacterium</taxon>
    </lineage>
</organism>
<reference evidence="2 3" key="1">
    <citation type="journal article" date="2018" name="Nat. Biotechnol.">
        <title>A standardized bacterial taxonomy based on genome phylogeny substantially revises the tree of life.</title>
        <authorList>
            <person name="Parks D.H."/>
            <person name="Chuvochina M."/>
            <person name="Waite D.W."/>
            <person name="Rinke C."/>
            <person name="Skarshewski A."/>
            <person name="Chaumeil P.A."/>
            <person name="Hugenholtz P."/>
        </authorList>
    </citation>
    <scope>NUCLEOTIDE SEQUENCE [LARGE SCALE GENOMIC DNA]</scope>
    <source>
        <strain evidence="2">UBA11247</strain>
    </source>
</reference>
<protein>
    <recommendedName>
        <fullName evidence="1">Protein NO VEIN C-terminal domain-containing protein</fullName>
    </recommendedName>
</protein>
<comment type="caution">
    <text evidence="2">The sequence shown here is derived from an EMBL/GenBank/DDBJ whole genome shotgun (WGS) entry which is preliminary data.</text>
</comment>
<name>A0A3D4SYB8_9CORY</name>
<dbReference type="EMBL" id="DQID01000128">
    <property type="protein sequence ID" value="HCT14075.1"/>
    <property type="molecule type" value="Genomic_DNA"/>
</dbReference>